<dbReference type="Proteomes" id="UP000616885">
    <property type="component" value="Unassembled WGS sequence"/>
</dbReference>
<proteinExistence type="predicted"/>
<dbReference type="AlphaFoldDB" id="A0A8H7K6F7"/>
<evidence type="ECO:0000313" key="2">
    <source>
        <dbReference type="Proteomes" id="UP000616885"/>
    </source>
</evidence>
<gene>
    <name evidence="1" type="ORF">IM811_017396</name>
</gene>
<comment type="caution">
    <text evidence="1">The sequence shown here is derived from an EMBL/GenBank/DDBJ whole genome shotgun (WGS) entry which is preliminary data.</text>
</comment>
<organism evidence="1 2">
    <name type="scientific">Bionectria ochroleuca</name>
    <name type="common">Gliocladium roseum</name>
    <dbReference type="NCBI Taxonomy" id="29856"/>
    <lineage>
        <taxon>Eukaryota</taxon>
        <taxon>Fungi</taxon>
        <taxon>Dikarya</taxon>
        <taxon>Ascomycota</taxon>
        <taxon>Pezizomycotina</taxon>
        <taxon>Sordariomycetes</taxon>
        <taxon>Hypocreomycetidae</taxon>
        <taxon>Hypocreales</taxon>
        <taxon>Bionectriaceae</taxon>
        <taxon>Clonostachys</taxon>
    </lineage>
</organism>
<sequence length="594" mass="67144">MQKGLMQPAASLNTTKEGKMTPLTSAVGCKRSERVQLVPRAEEPVPFPFPSASPSPNLISIGSGVQQKPRIYLPPATVAAMNVDLLSDICLEISGWLAPSDVARLSQCSKAFHLKWEPFLLFTLASRQKLMFYGCSRGQGWAVDKAMLYGHLPCYEDLETAIRYILRYDEAPFAEYLLSREHFRRLLAVFDPLQGPRYKRMLQYRYSTRVPMFAAAMRMAESGETGIVDMLLTTRLDINQPLIVSLESLEESVEGRCMVSPVWAYVLADFPMRKQKGPFSASEGLQYLFHHGALIQTTTQAPITSERPPHSLLELFWTRNNGFGSLLNEDLYAMTRILIRKQAARGAVPAFLLWKDNILGLNPGPLFRRMVPHARLKPSLEQKQTIIRRWSAILDILLTPRNFELAFHEELNYLLFLFLMRVVKKLASQDFREAFKNGPDMTFMVTSLDMFIPGSSLDDELDPVTIRKLIEKGADIRWRPLWGEHRGQSILEAIAVNQTQGQGQDSLMAIVRPSRQQSFVSTLLGLGAERVDTGTPNLRGRLGMRGHARAWFRFVQRTVREENALLWCPTAAFLLGYRPPARRSDEAEEGVVAG</sequence>
<dbReference type="EMBL" id="JADCTT010000009">
    <property type="protein sequence ID" value="KAF9747891.1"/>
    <property type="molecule type" value="Genomic_DNA"/>
</dbReference>
<protein>
    <submittedName>
        <fullName evidence="1">Uncharacterized protein</fullName>
    </submittedName>
</protein>
<accession>A0A8H7K6F7</accession>
<reference evidence="1" key="1">
    <citation type="submission" date="2020-10" db="EMBL/GenBank/DDBJ databases">
        <title>High-Quality Genome Resource of Clonostachys rosea strain S41 by Oxford Nanopore Long-Read Sequencing.</title>
        <authorList>
            <person name="Wang H."/>
        </authorList>
    </citation>
    <scope>NUCLEOTIDE SEQUENCE</scope>
    <source>
        <strain evidence="1">S41</strain>
    </source>
</reference>
<evidence type="ECO:0000313" key="1">
    <source>
        <dbReference type="EMBL" id="KAF9747891.1"/>
    </source>
</evidence>
<name>A0A8H7K6F7_BIOOC</name>